<feature type="transmembrane region" description="Helical" evidence="1">
    <location>
        <begin position="106"/>
        <end position="125"/>
    </location>
</feature>
<evidence type="ECO:0008006" key="4">
    <source>
        <dbReference type="Google" id="ProtNLM"/>
    </source>
</evidence>
<dbReference type="AlphaFoldDB" id="A0A1M4XZI9"/>
<evidence type="ECO:0000313" key="2">
    <source>
        <dbReference type="EMBL" id="SHE98911.1"/>
    </source>
</evidence>
<dbReference type="InterPro" id="IPR036259">
    <property type="entry name" value="MFS_trans_sf"/>
</dbReference>
<dbReference type="Proteomes" id="UP000184334">
    <property type="component" value="Unassembled WGS sequence"/>
</dbReference>
<feature type="transmembrane region" description="Helical" evidence="1">
    <location>
        <begin position="52"/>
        <end position="73"/>
    </location>
</feature>
<feature type="transmembrane region" description="Helical" evidence="1">
    <location>
        <begin position="278"/>
        <end position="298"/>
    </location>
</feature>
<organism evidence="2 3">
    <name type="scientific">Marinitoga hydrogenitolerans (strain DSM 16785 / JCM 12826 / AT1271)</name>
    <dbReference type="NCBI Taxonomy" id="1122195"/>
    <lineage>
        <taxon>Bacteria</taxon>
        <taxon>Thermotogati</taxon>
        <taxon>Thermotogota</taxon>
        <taxon>Thermotogae</taxon>
        <taxon>Petrotogales</taxon>
        <taxon>Petrotogaceae</taxon>
        <taxon>Marinitoga</taxon>
    </lineage>
</organism>
<name>A0A1M4XZI9_MARH1</name>
<gene>
    <name evidence="2" type="ORF">SAMN02745164_01556</name>
</gene>
<protein>
    <recommendedName>
        <fullName evidence="4">Major facilitator superfamily (MFS) profile domain-containing protein</fullName>
    </recommendedName>
</protein>
<dbReference type="SUPFAM" id="SSF103473">
    <property type="entry name" value="MFS general substrate transporter"/>
    <property type="match status" value="1"/>
</dbReference>
<feature type="transmembrane region" description="Helical" evidence="1">
    <location>
        <begin position="251"/>
        <end position="271"/>
    </location>
</feature>
<sequence>MEKHYNKLRIKTLEHLLLPIIFFSYVYISYGIVIQGFVSTEIQIYFNINQNIVPLLNIPIFLGTSLGFYIYIYNSKIKYKKFFYSFLIMSIFINLFIIILRNFLYFILARLISAMGYGILLGYLFNYYYFYKLQFNVKSISLEWRNPFGILLASLFSYYFVQILSWKSAFYFLLTGIFVIIGVSFLPNIHNIQNMQNIRFSLFKNLSKEKKFLVIQFMIIYFIIGNNFYILVMNIKYLLVSLLNNHIVSNIYLILFSLSIILGYFISIYLYKNFNLKTLIILLNLLLIFTSFLSLNIFSYNQEIYFISSNMIIQTILWNIFLIYSINYFDTFEIYTVIKLIFFMFFLGGIFSSFFSFLMFKNLYINIFLLIIIFTILFIIMFLILSKNYNRHNHFMKR</sequence>
<comment type="caution">
    <text evidence="2">The sequence shown here is derived from an EMBL/GenBank/DDBJ whole genome shotgun (WGS) entry which is preliminary data.</text>
</comment>
<feature type="transmembrane region" description="Helical" evidence="1">
    <location>
        <begin position="170"/>
        <end position="191"/>
    </location>
</feature>
<keyword evidence="3" id="KW-1185">Reference proteome</keyword>
<feature type="transmembrane region" description="Helical" evidence="1">
    <location>
        <begin position="363"/>
        <end position="385"/>
    </location>
</feature>
<evidence type="ECO:0000313" key="3">
    <source>
        <dbReference type="Proteomes" id="UP000184334"/>
    </source>
</evidence>
<feature type="transmembrane region" description="Helical" evidence="1">
    <location>
        <begin position="212"/>
        <end position="231"/>
    </location>
</feature>
<feature type="transmembrane region" description="Helical" evidence="1">
    <location>
        <begin position="146"/>
        <end position="164"/>
    </location>
</feature>
<reference evidence="2" key="1">
    <citation type="submission" date="2016-11" db="EMBL/GenBank/DDBJ databases">
        <authorList>
            <person name="Varghese N."/>
            <person name="Submissions S."/>
        </authorList>
    </citation>
    <scope>NUCLEOTIDE SEQUENCE [LARGE SCALE GENOMIC DNA]</scope>
    <source>
        <strain evidence="2">DSM 16785</strain>
    </source>
</reference>
<proteinExistence type="predicted"/>
<accession>A0A1M4XZI9</accession>
<evidence type="ECO:0000256" key="1">
    <source>
        <dbReference type="SAM" id="Phobius"/>
    </source>
</evidence>
<feature type="transmembrane region" description="Helical" evidence="1">
    <location>
        <begin position="304"/>
        <end position="324"/>
    </location>
</feature>
<keyword evidence="1" id="KW-0812">Transmembrane</keyword>
<feature type="transmembrane region" description="Helical" evidence="1">
    <location>
        <begin position="336"/>
        <end position="357"/>
    </location>
</feature>
<keyword evidence="1" id="KW-1133">Transmembrane helix</keyword>
<feature type="transmembrane region" description="Helical" evidence="1">
    <location>
        <begin position="12"/>
        <end position="32"/>
    </location>
</feature>
<keyword evidence="1" id="KW-0472">Membrane</keyword>
<feature type="transmembrane region" description="Helical" evidence="1">
    <location>
        <begin position="82"/>
        <end position="100"/>
    </location>
</feature>
<dbReference type="EMBL" id="FQUI01000026">
    <property type="protein sequence ID" value="SHE98911.1"/>
    <property type="molecule type" value="Genomic_DNA"/>
</dbReference>